<name>A0A3M8X1H0_9ACTN</name>
<evidence type="ECO:0000313" key="1">
    <source>
        <dbReference type="EMBL" id="RNG34811.1"/>
    </source>
</evidence>
<evidence type="ECO:0000313" key="2">
    <source>
        <dbReference type="Proteomes" id="UP000275401"/>
    </source>
</evidence>
<dbReference type="AlphaFoldDB" id="A0A3M8X1H0"/>
<sequence length="149" mass="16422">MLSQRGASSRLSAFPLDPKSALTGPMSLTATSALTFQLRSMRSLPVPVHFTVEFAVCAALGPYSPAFQKPSSIVPAYGLSQRTAVLSHVVVHETPRSQYMLTPIRAWWIWSGVSRSCWSNEQCSGLVDQLLWRMREGVPSRVSGRQVTE</sequence>
<dbReference type="EMBL" id="RIBZ01000064">
    <property type="protein sequence ID" value="RNG34811.1"/>
    <property type="molecule type" value="Genomic_DNA"/>
</dbReference>
<proteinExistence type="predicted"/>
<protein>
    <submittedName>
        <fullName evidence="1">Uncharacterized protein</fullName>
    </submittedName>
</protein>
<dbReference type="Proteomes" id="UP000275401">
    <property type="component" value="Unassembled WGS sequence"/>
</dbReference>
<comment type="caution">
    <text evidence="1">The sequence shown here is derived from an EMBL/GenBank/DDBJ whole genome shotgun (WGS) entry which is preliminary data.</text>
</comment>
<keyword evidence="2" id="KW-1185">Reference proteome</keyword>
<accession>A0A3M8X1H0</accession>
<organism evidence="1 2">
    <name type="scientific">Streptomyces botrytidirepellens</name>
    <dbReference type="NCBI Taxonomy" id="2486417"/>
    <lineage>
        <taxon>Bacteria</taxon>
        <taxon>Bacillati</taxon>
        <taxon>Actinomycetota</taxon>
        <taxon>Actinomycetes</taxon>
        <taxon>Kitasatosporales</taxon>
        <taxon>Streptomycetaceae</taxon>
        <taxon>Streptomyces</taxon>
    </lineage>
</organism>
<gene>
    <name evidence="1" type="ORF">EEJ42_04670</name>
</gene>
<reference evidence="1 2" key="1">
    <citation type="submission" date="2018-11" db="EMBL/GenBank/DDBJ databases">
        <title>The Potential of Streptomyces as Biocontrol Agents against the Tomato grey mould, Botrytis cinerea (Gray mold) Frontiers in Microbiology.</title>
        <authorList>
            <person name="Li D."/>
        </authorList>
    </citation>
    <scope>NUCLEOTIDE SEQUENCE [LARGE SCALE GENOMIC DNA]</scope>
    <source>
        <strain evidence="1 2">NEAU-LD23</strain>
    </source>
</reference>